<evidence type="ECO:0000313" key="6">
    <source>
        <dbReference type="EMBL" id="RKN10937.1"/>
    </source>
</evidence>
<gene>
    <name evidence="7" type="ORF">D7318_08150</name>
    <name evidence="6" type="ORF">D7319_07295</name>
</gene>
<dbReference type="Proteomes" id="UP000275024">
    <property type="component" value="Unassembled WGS sequence"/>
</dbReference>
<organism evidence="6 9">
    <name type="scientific">Streptomyces radicis</name>
    <dbReference type="NCBI Taxonomy" id="1750517"/>
    <lineage>
        <taxon>Bacteria</taxon>
        <taxon>Bacillati</taxon>
        <taxon>Actinomycetota</taxon>
        <taxon>Actinomycetes</taxon>
        <taxon>Kitasatosporales</taxon>
        <taxon>Streptomycetaceae</taxon>
        <taxon>Streptomyces</taxon>
    </lineage>
</organism>
<evidence type="ECO:0000313" key="8">
    <source>
        <dbReference type="Proteomes" id="UP000268652"/>
    </source>
</evidence>
<dbReference type="InterPro" id="IPR005650">
    <property type="entry name" value="BlaI_family"/>
</dbReference>
<dbReference type="AlphaFoldDB" id="A0A3A9WXP3"/>
<keyword evidence="2" id="KW-0805">Transcription regulation</keyword>
<dbReference type="Pfam" id="PF03965">
    <property type="entry name" value="Penicillinase_R"/>
    <property type="match status" value="1"/>
</dbReference>
<feature type="region of interest" description="Disordered" evidence="5">
    <location>
        <begin position="1"/>
        <end position="25"/>
    </location>
</feature>
<comment type="caution">
    <text evidence="6">The sequence shown here is derived from an EMBL/GenBank/DDBJ whole genome shotgun (WGS) entry which is preliminary data.</text>
</comment>
<accession>A0A3A9WXP3</accession>
<evidence type="ECO:0000256" key="3">
    <source>
        <dbReference type="ARBA" id="ARBA00023125"/>
    </source>
</evidence>
<evidence type="ECO:0000256" key="2">
    <source>
        <dbReference type="ARBA" id="ARBA00023015"/>
    </source>
</evidence>
<dbReference type="EMBL" id="RBDX01000004">
    <property type="protein sequence ID" value="RKN10937.1"/>
    <property type="molecule type" value="Genomic_DNA"/>
</dbReference>
<dbReference type="Gene3D" id="1.10.10.10">
    <property type="entry name" value="Winged helix-like DNA-binding domain superfamily/Winged helix DNA-binding domain"/>
    <property type="match status" value="1"/>
</dbReference>
<dbReference type="OrthoDB" id="9813987at2"/>
<dbReference type="Proteomes" id="UP000268652">
    <property type="component" value="Unassembled WGS sequence"/>
</dbReference>
<evidence type="ECO:0000256" key="4">
    <source>
        <dbReference type="ARBA" id="ARBA00023163"/>
    </source>
</evidence>
<dbReference type="SUPFAM" id="SSF46785">
    <property type="entry name" value="Winged helix' DNA-binding domain"/>
    <property type="match status" value="1"/>
</dbReference>
<keyword evidence="3" id="KW-0238">DNA-binding</keyword>
<evidence type="ECO:0000256" key="5">
    <source>
        <dbReference type="SAM" id="MobiDB-lite"/>
    </source>
</evidence>
<evidence type="ECO:0000256" key="1">
    <source>
        <dbReference type="ARBA" id="ARBA00011046"/>
    </source>
</evidence>
<sequence>MRSAAKGEGVTAHGAPGPHGESPLLRRGQGELEALVLSALRAAPGPVTAVWLQERLGGDLAYSTVMTILSRLLAKQAVTRERAGRAYLWRPAAEVSRLAALRMRRVLDGQPDREAVLASFVDTLSPDDERVLRHLLGSADPAPGE</sequence>
<keyword evidence="4" id="KW-0804">Transcription</keyword>
<reference evidence="8 9" key="1">
    <citation type="submission" date="2018-09" db="EMBL/GenBank/DDBJ databases">
        <title>Streptomyces sp. nov. DS1-2, an endophytic actinomycete isolated from roots of Dendrobium scabrilingue.</title>
        <authorList>
            <person name="Kuncharoen N."/>
            <person name="Kudo T."/>
            <person name="Ohkuma M."/>
            <person name="Yuki M."/>
            <person name="Tanasupawat S."/>
        </authorList>
    </citation>
    <scope>NUCLEOTIDE SEQUENCE [LARGE SCALE GENOMIC DNA]</scope>
    <source>
        <strain evidence="6 9">AZ1-7</strain>
        <strain evidence="7 8">DS1-2</strain>
    </source>
</reference>
<dbReference type="EMBL" id="RBDY01000004">
    <property type="protein sequence ID" value="RKN25200.1"/>
    <property type="molecule type" value="Genomic_DNA"/>
</dbReference>
<evidence type="ECO:0000313" key="9">
    <source>
        <dbReference type="Proteomes" id="UP000275024"/>
    </source>
</evidence>
<name>A0A3A9WXP3_9ACTN</name>
<dbReference type="InterPro" id="IPR036390">
    <property type="entry name" value="WH_DNA-bd_sf"/>
</dbReference>
<dbReference type="GO" id="GO:0003677">
    <property type="term" value="F:DNA binding"/>
    <property type="evidence" value="ECO:0007669"/>
    <property type="project" value="UniProtKB-KW"/>
</dbReference>
<dbReference type="InterPro" id="IPR036388">
    <property type="entry name" value="WH-like_DNA-bd_sf"/>
</dbReference>
<keyword evidence="8" id="KW-1185">Reference proteome</keyword>
<comment type="similarity">
    <text evidence="1">Belongs to the BlaI transcriptional regulatory family.</text>
</comment>
<evidence type="ECO:0000313" key="7">
    <source>
        <dbReference type="EMBL" id="RKN25200.1"/>
    </source>
</evidence>
<proteinExistence type="inferred from homology"/>
<protein>
    <submittedName>
        <fullName evidence="6">BlaI/MecI/CopY family transcriptional regulator</fullName>
    </submittedName>
</protein>
<dbReference type="GO" id="GO:0045892">
    <property type="term" value="P:negative regulation of DNA-templated transcription"/>
    <property type="evidence" value="ECO:0007669"/>
    <property type="project" value="InterPro"/>
</dbReference>